<reference evidence="1" key="1">
    <citation type="submission" date="2020-05" db="EMBL/GenBank/DDBJ databases">
        <title>Mycena genomes resolve the evolution of fungal bioluminescence.</title>
        <authorList>
            <person name="Tsai I.J."/>
        </authorList>
    </citation>
    <scope>NUCLEOTIDE SEQUENCE</scope>
    <source>
        <strain evidence="1">160909Yilan</strain>
    </source>
</reference>
<dbReference type="AlphaFoldDB" id="A0A8H6YHK3"/>
<dbReference type="EMBL" id="JACAZH010000008">
    <property type="protein sequence ID" value="KAF7361290.1"/>
    <property type="molecule type" value="Genomic_DNA"/>
</dbReference>
<evidence type="ECO:0000313" key="1">
    <source>
        <dbReference type="EMBL" id="KAF7361290.1"/>
    </source>
</evidence>
<gene>
    <name evidence="1" type="ORF">MSAN_01161500</name>
</gene>
<accession>A0A8H6YHK3</accession>
<sequence length="439" mass="48255">MLDQIPPEILGYILQIGIETWGIGLLSTICLVSSACRDVVVSTPSLWGIFVVDKHRSWSLLNRQLVQVKAADLRITIPHKSSHTYDKHARKFFASLVPLAPNWVRVEMPTNVFSAARWADMRRVEVLRLRFHGGTTGRSASQFFESSEGVPPSQSNLHSFTGSALPEEWVTPFLSPRITYLELGRLGGQYGGRYKQIPASLVHGYLALAPNVHTLCLPDLSFLPFSESKTLVSLRSLHNLELARVRDLTPLLLGIRAPALRALTIRDSIGQLNSVFSQWSQPSFLPANLQLLELANSLSTSDIPFFIGFLARLPALIRLIVSDTDEINPEHATVETDLFKALASPDGAGPIVGGWLCPSLLHLCIDVPLRVVDVLPIARARGNTTARIAGSPARLRSLQGPLCSSGSEEEMSELRSYFADPEDVRCLCLSCSFNLSATM</sequence>
<dbReference type="Proteomes" id="UP000623467">
    <property type="component" value="Unassembled WGS sequence"/>
</dbReference>
<dbReference type="OrthoDB" id="3062612at2759"/>
<name>A0A8H6YHK3_9AGAR</name>
<dbReference type="SUPFAM" id="SSF52047">
    <property type="entry name" value="RNI-like"/>
    <property type="match status" value="1"/>
</dbReference>
<evidence type="ECO:0000313" key="2">
    <source>
        <dbReference type="Proteomes" id="UP000623467"/>
    </source>
</evidence>
<keyword evidence="2" id="KW-1185">Reference proteome</keyword>
<organism evidence="1 2">
    <name type="scientific">Mycena sanguinolenta</name>
    <dbReference type="NCBI Taxonomy" id="230812"/>
    <lineage>
        <taxon>Eukaryota</taxon>
        <taxon>Fungi</taxon>
        <taxon>Dikarya</taxon>
        <taxon>Basidiomycota</taxon>
        <taxon>Agaricomycotina</taxon>
        <taxon>Agaricomycetes</taxon>
        <taxon>Agaricomycetidae</taxon>
        <taxon>Agaricales</taxon>
        <taxon>Marasmiineae</taxon>
        <taxon>Mycenaceae</taxon>
        <taxon>Mycena</taxon>
    </lineage>
</organism>
<comment type="caution">
    <text evidence="1">The sequence shown here is derived from an EMBL/GenBank/DDBJ whole genome shotgun (WGS) entry which is preliminary data.</text>
</comment>
<protein>
    <submittedName>
        <fullName evidence="1">Uncharacterized protein</fullName>
    </submittedName>
</protein>
<proteinExistence type="predicted"/>